<dbReference type="OrthoDB" id="6077919at2759"/>
<reference evidence="2" key="1">
    <citation type="submission" date="2022-07" db="EMBL/GenBank/DDBJ databases">
        <title>Genome analysis of Parmales, a sister group of diatoms, reveals the evolutionary specialization of diatoms from phago-mixotrophs to photoautotrophs.</title>
        <authorList>
            <person name="Ban H."/>
            <person name="Sato S."/>
            <person name="Yoshikawa S."/>
            <person name="Kazumasa Y."/>
            <person name="Nakamura Y."/>
            <person name="Ichinomiya M."/>
            <person name="Saitoh K."/>
            <person name="Sato N."/>
            <person name="Blanc-Mathieu R."/>
            <person name="Endo H."/>
            <person name="Kuwata A."/>
            <person name="Ogata H."/>
        </authorList>
    </citation>
    <scope>NUCLEOTIDE SEQUENCE</scope>
</reference>
<comment type="caution">
    <text evidence="2">The sequence shown here is derived from an EMBL/GenBank/DDBJ whole genome shotgun (WGS) entry which is preliminary data.</text>
</comment>
<evidence type="ECO:0000313" key="3">
    <source>
        <dbReference type="Proteomes" id="UP001165082"/>
    </source>
</evidence>
<protein>
    <submittedName>
        <fullName evidence="2">Uncharacterized protein</fullName>
    </submittedName>
</protein>
<feature type="region of interest" description="Disordered" evidence="1">
    <location>
        <begin position="77"/>
        <end position="154"/>
    </location>
</feature>
<feature type="compositionally biased region" description="Basic residues" evidence="1">
    <location>
        <begin position="108"/>
        <end position="141"/>
    </location>
</feature>
<sequence length="154" mass="18022">MVKGAIGDKGVFKQKKVLVDHLALKHPTVYKQLVSQGHLMGIKPADQLKCPYCNHTTLRAHDLSLHIKALHEIEEARAGGTKNLKRKVDEREDVEKVEDNREETKEERKKRKKEKKKEKREKKEKRKEEKRKRKEQKKRRKEGKDTGALGQVNT</sequence>
<evidence type="ECO:0000313" key="2">
    <source>
        <dbReference type="EMBL" id="GMH54456.1"/>
    </source>
</evidence>
<feature type="compositionally biased region" description="Basic and acidic residues" evidence="1">
    <location>
        <begin position="86"/>
        <end position="107"/>
    </location>
</feature>
<dbReference type="AlphaFoldDB" id="A0A9W6ZKF2"/>
<evidence type="ECO:0000256" key="1">
    <source>
        <dbReference type="SAM" id="MobiDB-lite"/>
    </source>
</evidence>
<dbReference type="Proteomes" id="UP001165082">
    <property type="component" value="Unassembled WGS sequence"/>
</dbReference>
<organism evidence="2 3">
    <name type="scientific">Triparma retinervis</name>
    <dbReference type="NCBI Taxonomy" id="2557542"/>
    <lineage>
        <taxon>Eukaryota</taxon>
        <taxon>Sar</taxon>
        <taxon>Stramenopiles</taxon>
        <taxon>Ochrophyta</taxon>
        <taxon>Bolidophyceae</taxon>
        <taxon>Parmales</taxon>
        <taxon>Triparmaceae</taxon>
        <taxon>Triparma</taxon>
    </lineage>
</organism>
<gene>
    <name evidence="2" type="ORF">TrRE_jg10901</name>
</gene>
<name>A0A9W6ZKF2_9STRA</name>
<dbReference type="EMBL" id="BRXZ01000806">
    <property type="protein sequence ID" value="GMH54456.1"/>
    <property type="molecule type" value="Genomic_DNA"/>
</dbReference>
<accession>A0A9W6ZKF2</accession>
<proteinExistence type="predicted"/>
<keyword evidence="3" id="KW-1185">Reference proteome</keyword>